<dbReference type="Gene3D" id="3.40.50.980">
    <property type="match status" value="1"/>
</dbReference>
<keyword evidence="8" id="KW-1185">Reference proteome</keyword>
<dbReference type="Proteomes" id="UP000314294">
    <property type="component" value="Unassembled WGS sequence"/>
</dbReference>
<feature type="compositionally biased region" description="Polar residues" evidence="5">
    <location>
        <begin position="145"/>
        <end position="154"/>
    </location>
</feature>
<dbReference type="Gene3D" id="3.40.50.12780">
    <property type="entry name" value="N-terminal domain of ligase-like"/>
    <property type="match status" value="1"/>
</dbReference>
<dbReference type="GO" id="GO:0005783">
    <property type="term" value="C:endoplasmic reticulum"/>
    <property type="evidence" value="ECO:0007669"/>
    <property type="project" value="TreeGrafter"/>
</dbReference>
<organism evidence="7 8">
    <name type="scientific">Liparis tanakae</name>
    <name type="common">Tanaka's snailfish</name>
    <dbReference type="NCBI Taxonomy" id="230148"/>
    <lineage>
        <taxon>Eukaryota</taxon>
        <taxon>Metazoa</taxon>
        <taxon>Chordata</taxon>
        <taxon>Craniata</taxon>
        <taxon>Vertebrata</taxon>
        <taxon>Euteleostomi</taxon>
        <taxon>Actinopterygii</taxon>
        <taxon>Neopterygii</taxon>
        <taxon>Teleostei</taxon>
        <taxon>Neoteleostei</taxon>
        <taxon>Acanthomorphata</taxon>
        <taxon>Eupercaria</taxon>
        <taxon>Perciformes</taxon>
        <taxon>Cottioidei</taxon>
        <taxon>Cottales</taxon>
        <taxon>Liparidae</taxon>
        <taxon>Liparis</taxon>
    </lineage>
</organism>
<dbReference type="InterPro" id="IPR042099">
    <property type="entry name" value="ANL_N_sf"/>
</dbReference>
<dbReference type="InterPro" id="IPR000873">
    <property type="entry name" value="AMP-dep_synth/lig_dom"/>
</dbReference>
<keyword evidence="2" id="KW-0276">Fatty acid metabolism</keyword>
<keyword evidence="1 7" id="KW-0436">Ligase</keyword>
<accession>A0A4Z2F3B3</accession>
<dbReference type="GO" id="GO:0005886">
    <property type="term" value="C:plasma membrane"/>
    <property type="evidence" value="ECO:0007669"/>
    <property type="project" value="TreeGrafter"/>
</dbReference>
<evidence type="ECO:0000259" key="6">
    <source>
        <dbReference type="Pfam" id="PF00501"/>
    </source>
</evidence>
<protein>
    <recommendedName>
        <fullName evidence="4">long-chain-fatty-acid--CoA ligase</fullName>
        <ecNumber evidence="4">6.2.1.3</ecNumber>
    </recommendedName>
</protein>
<dbReference type="Pfam" id="PF00501">
    <property type="entry name" value="AMP-binding"/>
    <property type="match status" value="1"/>
</dbReference>
<feature type="compositionally biased region" description="Basic and acidic residues" evidence="5">
    <location>
        <begin position="176"/>
        <end position="200"/>
    </location>
</feature>
<feature type="compositionally biased region" description="Basic and acidic residues" evidence="5">
    <location>
        <begin position="356"/>
        <end position="367"/>
    </location>
</feature>
<evidence type="ECO:0000313" key="8">
    <source>
        <dbReference type="Proteomes" id="UP000314294"/>
    </source>
</evidence>
<comment type="caution">
    <text evidence="7">The sequence shown here is derived from an EMBL/GenBank/DDBJ whole genome shotgun (WGS) entry which is preliminary data.</text>
</comment>
<feature type="compositionally biased region" description="Basic and acidic residues" evidence="5">
    <location>
        <begin position="128"/>
        <end position="144"/>
    </location>
</feature>
<dbReference type="GO" id="GO:0035336">
    <property type="term" value="P:long-chain fatty-acyl-CoA metabolic process"/>
    <property type="evidence" value="ECO:0007669"/>
    <property type="project" value="TreeGrafter"/>
</dbReference>
<dbReference type="GO" id="GO:0005811">
    <property type="term" value="C:lipid droplet"/>
    <property type="evidence" value="ECO:0007669"/>
    <property type="project" value="TreeGrafter"/>
</dbReference>
<keyword evidence="3" id="KW-0443">Lipid metabolism</keyword>
<dbReference type="EMBL" id="SRLO01001801">
    <property type="protein sequence ID" value="TNN35261.1"/>
    <property type="molecule type" value="Genomic_DNA"/>
</dbReference>
<dbReference type="PANTHER" id="PTHR43272">
    <property type="entry name" value="LONG-CHAIN-FATTY-ACID--COA LIGASE"/>
    <property type="match status" value="1"/>
</dbReference>
<dbReference type="SUPFAM" id="SSF56801">
    <property type="entry name" value="Acetyl-CoA synthetase-like"/>
    <property type="match status" value="2"/>
</dbReference>
<evidence type="ECO:0000256" key="2">
    <source>
        <dbReference type="ARBA" id="ARBA00022832"/>
    </source>
</evidence>
<dbReference type="PROSITE" id="PS00455">
    <property type="entry name" value="AMP_BINDING"/>
    <property type="match status" value="1"/>
</dbReference>
<dbReference type="PANTHER" id="PTHR43272:SF96">
    <property type="entry name" value="ACYL-COA SYNTHETASE LONG CHAIN FAMILY MEMBER 3A"/>
    <property type="match status" value="1"/>
</dbReference>
<dbReference type="GO" id="GO:0004467">
    <property type="term" value="F:long-chain fatty acid-CoA ligase activity"/>
    <property type="evidence" value="ECO:0007669"/>
    <property type="project" value="UniProtKB-EC"/>
</dbReference>
<proteinExistence type="predicted"/>
<evidence type="ECO:0000256" key="4">
    <source>
        <dbReference type="ARBA" id="ARBA00026121"/>
    </source>
</evidence>
<dbReference type="OrthoDB" id="6537784at2759"/>
<feature type="domain" description="AMP-dependent synthetase/ligase" evidence="6">
    <location>
        <begin position="49"/>
        <end position="252"/>
    </location>
</feature>
<evidence type="ECO:0000256" key="3">
    <source>
        <dbReference type="ARBA" id="ARBA00023098"/>
    </source>
</evidence>
<gene>
    <name evidence="7" type="primary">Acsl3_1</name>
    <name evidence="7" type="ORF">EYF80_054571</name>
</gene>
<dbReference type="EC" id="6.2.1.3" evidence="4"/>
<evidence type="ECO:0000256" key="5">
    <source>
        <dbReference type="SAM" id="MobiDB-lite"/>
    </source>
</evidence>
<dbReference type="GO" id="GO:0030182">
    <property type="term" value="P:neuron differentiation"/>
    <property type="evidence" value="ECO:0007669"/>
    <property type="project" value="TreeGrafter"/>
</dbReference>
<evidence type="ECO:0000313" key="7">
    <source>
        <dbReference type="EMBL" id="TNN35261.1"/>
    </source>
</evidence>
<name>A0A4Z2F3B3_9TELE</name>
<reference evidence="7 8" key="1">
    <citation type="submission" date="2019-03" db="EMBL/GenBank/DDBJ databases">
        <title>First draft genome of Liparis tanakae, snailfish: a comprehensive survey of snailfish specific genes.</title>
        <authorList>
            <person name="Kim W."/>
            <person name="Song I."/>
            <person name="Jeong J.-H."/>
            <person name="Kim D."/>
            <person name="Kim S."/>
            <person name="Ryu S."/>
            <person name="Song J.Y."/>
            <person name="Lee S.K."/>
        </authorList>
    </citation>
    <scope>NUCLEOTIDE SEQUENCE [LARGE SCALE GENOMIC DNA]</scope>
    <source>
        <tissue evidence="7">Muscle</tissue>
    </source>
</reference>
<feature type="region of interest" description="Disordered" evidence="5">
    <location>
        <begin position="356"/>
        <end position="386"/>
    </location>
</feature>
<sequence length="419" mass="46221">MTQAVQRHSYDVTHSQRKIFSPLSFRCVSSVCSVIRDNTFRFPPCVFLVVTLYSTLGGPAIAHGLNETQVTHIFTSRELLESRLKAILYEVPRLQHIIVVDDTPTSWPGYPRGISVHNMAAVQKLGARPENDAMRASDMREEVQSKQSEQTARAASTRHIMYTVQSPDMMKGAGGRRGEERGERKEERGKEERGKEERGKERELVLFDVARGVGNKSVCFVVAASRGRKPPLPSDIAVVMYTSGSTGVPKGVDTYIGYLPLAHVLELSAELVSVAHGCRIGYSSPQTLADQSTKIKKGSKGDTSALRPTLMAAVPVHRKKDLVKLQAGEYVSLGKVESMLKNCPLVDNICAYANSRPEEDVQRDGPRRGNTAGSRQEERRSKSTMGGVNFDVQVVTECYCRRSRELPDTFSFTGGKGKS</sequence>
<feature type="region of interest" description="Disordered" evidence="5">
    <location>
        <begin position="128"/>
        <end position="200"/>
    </location>
</feature>
<dbReference type="AlphaFoldDB" id="A0A4Z2F3B3"/>
<evidence type="ECO:0000256" key="1">
    <source>
        <dbReference type="ARBA" id="ARBA00022598"/>
    </source>
</evidence>
<dbReference type="InterPro" id="IPR020845">
    <property type="entry name" value="AMP-binding_CS"/>
</dbReference>